<evidence type="ECO:0000313" key="9">
    <source>
        <dbReference type="EMBL" id="CAG9854247.1"/>
    </source>
</evidence>
<comment type="subcellular location">
    <subcellularLocation>
        <location evidence="1">Membrane</location>
        <topology evidence="1">Multi-pass membrane protein</topology>
    </subcellularLocation>
</comment>
<feature type="transmembrane region" description="Helical" evidence="6">
    <location>
        <begin position="589"/>
        <end position="609"/>
    </location>
</feature>
<evidence type="ECO:0000256" key="2">
    <source>
        <dbReference type="ARBA" id="ARBA00022692"/>
    </source>
</evidence>
<keyword evidence="5" id="KW-0325">Glycoprotein</keyword>
<evidence type="ECO:0000256" key="1">
    <source>
        <dbReference type="ARBA" id="ARBA00004141"/>
    </source>
</evidence>
<evidence type="ECO:0000259" key="8">
    <source>
        <dbReference type="PROSITE" id="PS50259"/>
    </source>
</evidence>
<name>A0A9N9TAD5_PHYSR</name>
<dbReference type="PANTHER" id="PTHR24060">
    <property type="entry name" value="METABOTROPIC GLUTAMATE RECEPTOR"/>
    <property type="match status" value="1"/>
</dbReference>
<reference evidence="9" key="1">
    <citation type="submission" date="2022-01" db="EMBL/GenBank/DDBJ databases">
        <authorList>
            <person name="King R."/>
        </authorList>
    </citation>
    <scope>NUCLEOTIDE SEQUENCE</scope>
</reference>
<evidence type="ECO:0000256" key="6">
    <source>
        <dbReference type="SAM" id="Phobius"/>
    </source>
</evidence>
<feature type="transmembrane region" description="Helical" evidence="6">
    <location>
        <begin position="411"/>
        <end position="436"/>
    </location>
</feature>
<keyword evidence="10" id="KW-1185">Reference proteome</keyword>
<keyword evidence="4 6" id="KW-0472">Membrane</keyword>
<dbReference type="Pfam" id="PF00003">
    <property type="entry name" value="7tm_3"/>
    <property type="match status" value="1"/>
</dbReference>
<dbReference type="GO" id="GO:0016020">
    <property type="term" value="C:membrane"/>
    <property type="evidence" value="ECO:0007669"/>
    <property type="project" value="UniProtKB-SubCell"/>
</dbReference>
<evidence type="ECO:0000256" key="4">
    <source>
        <dbReference type="ARBA" id="ARBA00023136"/>
    </source>
</evidence>
<organism evidence="9 10">
    <name type="scientific">Phyllotreta striolata</name>
    <name type="common">Striped flea beetle</name>
    <name type="synonym">Crioceris striolata</name>
    <dbReference type="NCBI Taxonomy" id="444603"/>
    <lineage>
        <taxon>Eukaryota</taxon>
        <taxon>Metazoa</taxon>
        <taxon>Ecdysozoa</taxon>
        <taxon>Arthropoda</taxon>
        <taxon>Hexapoda</taxon>
        <taxon>Insecta</taxon>
        <taxon>Pterygota</taxon>
        <taxon>Neoptera</taxon>
        <taxon>Endopterygota</taxon>
        <taxon>Coleoptera</taxon>
        <taxon>Polyphaga</taxon>
        <taxon>Cucujiformia</taxon>
        <taxon>Chrysomeloidea</taxon>
        <taxon>Chrysomelidae</taxon>
        <taxon>Galerucinae</taxon>
        <taxon>Alticini</taxon>
        <taxon>Phyllotreta</taxon>
    </lineage>
</organism>
<feature type="transmembrane region" description="Helical" evidence="6">
    <location>
        <begin position="621"/>
        <end position="641"/>
    </location>
</feature>
<feature type="domain" description="G-protein coupled receptors family 3 profile" evidence="8">
    <location>
        <begin position="555"/>
        <end position="658"/>
    </location>
</feature>
<dbReference type="InterPro" id="IPR002956">
    <property type="entry name" value="Bride_of_7less"/>
</dbReference>
<keyword evidence="2 6" id="KW-0812">Transmembrane</keyword>
<evidence type="ECO:0000256" key="7">
    <source>
        <dbReference type="SAM" id="SignalP"/>
    </source>
</evidence>
<dbReference type="OrthoDB" id="9880600at2759"/>
<evidence type="ECO:0000256" key="5">
    <source>
        <dbReference type="ARBA" id="ARBA00023180"/>
    </source>
</evidence>
<feature type="transmembrane region" description="Helical" evidence="6">
    <location>
        <begin position="482"/>
        <end position="505"/>
    </location>
</feature>
<accession>A0A9N9TAD5</accession>
<dbReference type="Proteomes" id="UP001153712">
    <property type="component" value="Chromosome 1"/>
</dbReference>
<dbReference type="AlphaFoldDB" id="A0A9N9TAD5"/>
<evidence type="ECO:0000313" key="10">
    <source>
        <dbReference type="Proteomes" id="UP001153712"/>
    </source>
</evidence>
<sequence>MFLGLFGIVFVFANCECVLPVVEVERDINIALLLNNCRRNDSEAIPFDKQSLVSTALWTIERINYFESLAPLKLGLQVYEICTEQDALKFYFQLYENRDSYVLGTVNEKKLSTKLNKFADLLEIPTVAVTHLLDVLIKAANEFMRGVNWTENVTVFAPDKALMSQYFKLSKSASICVKECYIYETTCNKIYNDSDPLVFFGNAEQIEQFIENNDFTYPEDIVNILFVPIDGSVPKDLPHNSFVISPQHNPAAKEYKISETILPSPVFLYVARAILTLTENAKDFMEKNCEEPIYSAKCLKNKFPSRLKPVIMTTTGILDTLKIEELKKYFVYDIYRVDNDTTTKSIFLETLSKIFSYNIFYNNLTLVNYNFDANSSYTNFDGNEECVNYFRENHLDVFFATFVNFSFRSEAWVYAFLSLSLLGVIVCMSILIFLLVSICRRDLLEGNPVLTISLLVAVTFLFCSVLPFSLESNKNMMHSLCLIKSLSITLGYAMVFSLLLSRCILLATASKETGFMSHIAGPVQSFLTLFIFGVQVALSLQVVGKCYEIFYSTSFVYVMSYNIMLLLLLLCLCPLIYKCDRNYREGKYFCIAIALVVIAWAIWLSLFLFLDNSWNEPLLCFGLVSTAGGFLGAVFIPRTYLMTIAAARNKITSNLPTMSSSNSIMDIYRSNTQPIYDCVNVAAINAVNVARAGLNVTSQTTQQPDLYSCPALPDDEYFDFRCDSPSQTDKVTRF</sequence>
<gene>
    <name evidence="9" type="ORF">PHYEVI_LOCUS711</name>
</gene>
<proteinExistence type="predicted"/>
<protein>
    <recommendedName>
        <fullName evidence="8">G-protein coupled receptors family 3 profile domain-containing protein</fullName>
    </recommendedName>
</protein>
<feature type="transmembrane region" description="Helical" evidence="6">
    <location>
        <begin position="526"/>
        <end position="543"/>
    </location>
</feature>
<dbReference type="PRINTS" id="PR01223">
    <property type="entry name" value="BRIDEOF7LESS"/>
</dbReference>
<feature type="signal peptide" evidence="7">
    <location>
        <begin position="1"/>
        <end position="17"/>
    </location>
</feature>
<dbReference type="PROSITE" id="PS50259">
    <property type="entry name" value="G_PROTEIN_RECEP_F3_4"/>
    <property type="match status" value="1"/>
</dbReference>
<dbReference type="InterPro" id="IPR017978">
    <property type="entry name" value="GPCR_3_C"/>
</dbReference>
<feature type="transmembrane region" description="Helical" evidence="6">
    <location>
        <begin position="448"/>
        <end position="470"/>
    </location>
</feature>
<dbReference type="GO" id="GO:0004930">
    <property type="term" value="F:G protein-coupled receptor activity"/>
    <property type="evidence" value="ECO:0007669"/>
    <property type="project" value="InterPro"/>
</dbReference>
<evidence type="ECO:0000256" key="3">
    <source>
        <dbReference type="ARBA" id="ARBA00022989"/>
    </source>
</evidence>
<feature type="transmembrane region" description="Helical" evidence="6">
    <location>
        <begin position="555"/>
        <end position="577"/>
    </location>
</feature>
<dbReference type="GO" id="GO:0007601">
    <property type="term" value="P:visual perception"/>
    <property type="evidence" value="ECO:0007669"/>
    <property type="project" value="InterPro"/>
</dbReference>
<dbReference type="EMBL" id="OU900094">
    <property type="protein sequence ID" value="CAG9854247.1"/>
    <property type="molecule type" value="Genomic_DNA"/>
</dbReference>
<dbReference type="GO" id="GO:0005118">
    <property type="term" value="F:sevenless binding"/>
    <property type="evidence" value="ECO:0007669"/>
    <property type="project" value="InterPro"/>
</dbReference>
<keyword evidence="3 6" id="KW-1133">Transmembrane helix</keyword>
<feature type="chain" id="PRO_5040438321" description="G-protein coupled receptors family 3 profile domain-containing protein" evidence="7">
    <location>
        <begin position="18"/>
        <end position="734"/>
    </location>
</feature>
<dbReference type="InterPro" id="IPR050726">
    <property type="entry name" value="mGluR"/>
</dbReference>
<keyword evidence="7" id="KW-0732">Signal</keyword>